<proteinExistence type="predicted"/>
<protein>
    <submittedName>
        <fullName evidence="1">Uncharacterized protein</fullName>
    </submittedName>
</protein>
<organism evidence="1">
    <name type="scientific">Serratia marcescens SM39</name>
    <dbReference type="NCBI Taxonomy" id="1334564"/>
    <lineage>
        <taxon>Bacteria</taxon>
        <taxon>Pseudomonadati</taxon>
        <taxon>Pseudomonadota</taxon>
        <taxon>Gammaproteobacteria</taxon>
        <taxon>Enterobacterales</taxon>
        <taxon>Yersiniaceae</taxon>
        <taxon>Serratia</taxon>
    </lineage>
</organism>
<dbReference type="KEGG" id="smar:SM39_0535"/>
<evidence type="ECO:0000313" key="1">
    <source>
        <dbReference type="EMBL" id="BAO32597.1"/>
    </source>
</evidence>
<dbReference type="AlphaFoldDB" id="A0AAT9F0J0"/>
<accession>A0AAT9F0J0</accession>
<name>A0AAT9F0J0_SERMA</name>
<gene>
    <name evidence="1" type="ORF">SM39_0535</name>
</gene>
<sequence>MTPLPTLTVCEHCKKALPKSKCKYVKVQRYSDGRFKMVDILVCADRCASYYQSRQSIKSLQRQMHAIQRRPTW</sequence>
<reference evidence="1" key="1">
    <citation type="journal article" date="2014" name="Genome Biol. Evol.">
        <title>Genome evolution and plasticity of Serratia marcescens, an important multidrug-resistant nosocomial pathogen.</title>
        <authorList>
            <person name="Iguchi A."/>
            <person name="Nagaya Y."/>
            <person name="Pradel E."/>
            <person name="Ooka T."/>
            <person name="Ogura Y."/>
            <person name="Katsura K."/>
            <person name="Kurokawa K."/>
            <person name="Oshima K."/>
            <person name="Hattori M."/>
            <person name="Parkhill J."/>
            <person name="Sebaihia M."/>
            <person name="Coulthurst S.J."/>
            <person name="Gotoh N."/>
            <person name="Thomson N.R."/>
            <person name="Ewbank J.J."/>
            <person name="Hayashi T."/>
        </authorList>
    </citation>
    <scope>NUCLEOTIDE SEQUENCE</scope>
    <source>
        <strain evidence="1">SM39</strain>
    </source>
</reference>
<dbReference type="EMBL" id="AP013063">
    <property type="protein sequence ID" value="BAO32597.1"/>
    <property type="molecule type" value="Genomic_DNA"/>
</dbReference>